<dbReference type="Pfam" id="PF06475">
    <property type="entry name" value="Glycolipid_bind"/>
    <property type="match status" value="1"/>
</dbReference>
<sequence length="179" mass="20335">MAVLTLNRSIRWRGLDLETIEHCHIIANGRDTRIRGTIIGPDFGLFYRLKLDENGHTRTVKIERTDGKTLELFADGAGAWSDDRAEPIPALRGCVDVDIWPTPFTNALPIWRSDWADDQPVSFAMAWIDATDFSFKRSEQIYTRLDATHFRYQSADFAAVLEIDADGIVTEYPGLFTQI</sequence>
<evidence type="ECO:0000313" key="1">
    <source>
        <dbReference type="EMBL" id="MVS99844.1"/>
    </source>
</evidence>
<proteinExistence type="predicted"/>
<gene>
    <name evidence="1" type="ORF">GO014_12510</name>
</gene>
<organism evidence="1 2">
    <name type="scientific">Devosia marina</name>
    <dbReference type="NCBI Taxonomy" id="2683198"/>
    <lineage>
        <taxon>Bacteria</taxon>
        <taxon>Pseudomonadati</taxon>
        <taxon>Pseudomonadota</taxon>
        <taxon>Alphaproteobacteria</taxon>
        <taxon>Hyphomicrobiales</taxon>
        <taxon>Devosiaceae</taxon>
        <taxon>Devosia</taxon>
    </lineage>
</organism>
<keyword evidence="2" id="KW-1185">Reference proteome</keyword>
<dbReference type="InterPro" id="IPR009467">
    <property type="entry name" value="Glycolipid-bd_prot_put"/>
</dbReference>
<dbReference type="Proteomes" id="UP000438106">
    <property type="component" value="Unassembled WGS sequence"/>
</dbReference>
<accession>A0A7X3K4Q3</accession>
<reference evidence="1 2" key="1">
    <citation type="submission" date="2019-12" db="EMBL/GenBank/DDBJ databases">
        <title>Devosia maris sp. nov., isolated from the deep seawater.</title>
        <authorList>
            <person name="Liu Y."/>
        </authorList>
    </citation>
    <scope>NUCLEOTIDE SEQUENCE [LARGE SCALE GENOMIC DNA]</scope>
    <source>
        <strain evidence="1 2">L53-10-65</strain>
    </source>
</reference>
<dbReference type="AlphaFoldDB" id="A0A7X3K4Q3"/>
<evidence type="ECO:0000313" key="2">
    <source>
        <dbReference type="Proteomes" id="UP000438106"/>
    </source>
</evidence>
<comment type="caution">
    <text evidence="1">The sequence shown here is derived from an EMBL/GenBank/DDBJ whole genome shotgun (WGS) entry which is preliminary data.</text>
</comment>
<name>A0A7X3K4Q3_9HYPH</name>
<dbReference type="SUPFAM" id="SSF159275">
    <property type="entry name" value="PA1994-like"/>
    <property type="match status" value="1"/>
</dbReference>
<dbReference type="EMBL" id="WQRF01000003">
    <property type="protein sequence ID" value="MVS99844.1"/>
    <property type="molecule type" value="Genomic_DNA"/>
</dbReference>
<protein>
    <submittedName>
        <fullName evidence="1">Transcriptional regulator</fullName>
    </submittedName>
</protein>